<evidence type="ECO:0000313" key="1">
    <source>
        <dbReference type="EMBL" id="CAH1785413.1"/>
    </source>
</evidence>
<keyword evidence="2" id="KW-1185">Reference proteome</keyword>
<dbReference type="PANTHER" id="PTHR31126:SF1">
    <property type="entry name" value="TYROSINE SPECIFIC PROTEIN PHOSPHATASES DOMAIN-CONTAINING PROTEIN"/>
    <property type="match status" value="1"/>
</dbReference>
<dbReference type="Proteomes" id="UP000749559">
    <property type="component" value="Unassembled WGS sequence"/>
</dbReference>
<dbReference type="InterPro" id="IPR029021">
    <property type="entry name" value="Prot-tyrosine_phosphatase-like"/>
</dbReference>
<dbReference type="AlphaFoldDB" id="A0A8J1UC78"/>
<protein>
    <submittedName>
        <fullName evidence="1">Uncharacterized protein</fullName>
    </submittedName>
</protein>
<name>A0A8J1UC78_OWEFU</name>
<dbReference type="SUPFAM" id="SSF52799">
    <property type="entry name" value="(Phosphotyrosine protein) phosphatases II"/>
    <property type="match status" value="1"/>
</dbReference>
<dbReference type="PANTHER" id="PTHR31126">
    <property type="entry name" value="TYROSINE-PROTEIN PHOSPHATASE"/>
    <property type="match status" value="1"/>
</dbReference>
<dbReference type="OrthoDB" id="9988524at2759"/>
<dbReference type="InterPro" id="IPR026893">
    <property type="entry name" value="Tyr/Ser_Pase_IphP-type"/>
</dbReference>
<sequence length="322" mass="37333">MQELKFQSMPNFRRLYPTEEDDNNRTPIGKVYRTSRPDFLTSEEAEVVRDKLGIKSIIDFRSSNEYTNIANGSKVLDTDYKVYKIKIPFLNFNQKPLKAVAAKHLPRKRFRKSDENCSRRHFLIDFFKLNYIWLIYSRAPLITKVFSLVYLIYDAIFRTGFRYFVRPFAKAVLNPRGILGQYKDIIEQSQNGICAALKLLSDQENIPAMINCAHGKDRTGIVAALLLAIMGKSKEYIAYEYSLSTEGLKPMYERAYSEIVDRFHMSETFVTAEAETMYGLLTYIDNEYGSVENYLTYIGFDKNDQAQLRRVLSESDADSETI</sequence>
<comment type="caution">
    <text evidence="1">The sequence shown here is derived from an EMBL/GenBank/DDBJ whole genome shotgun (WGS) entry which is preliminary data.</text>
</comment>
<accession>A0A8J1UC78</accession>
<proteinExistence type="predicted"/>
<gene>
    <name evidence="1" type="ORF">OFUS_LOCUS11472</name>
</gene>
<dbReference type="Gene3D" id="3.90.190.10">
    <property type="entry name" value="Protein tyrosine phosphatase superfamily"/>
    <property type="match status" value="1"/>
</dbReference>
<organism evidence="1 2">
    <name type="scientific">Owenia fusiformis</name>
    <name type="common">Polychaete worm</name>
    <dbReference type="NCBI Taxonomy" id="6347"/>
    <lineage>
        <taxon>Eukaryota</taxon>
        <taxon>Metazoa</taxon>
        <taxon>Spiralia</taxon>
        <taxon>Lophotrochozoa</taxon>
        <taxon>Annelida</taxon>
        <taxon>Polychaeta</taxon>
        <taxon>Sedentaria</taxon>
        <taxon>Canalipalpata</taxon>
        <taxon>Sabellida</taxon>
        <taxon>Oweniida</taxon>
        <taxon>Oweniidae</taxon>
        <taxon>Owenia</taxon>
    </lineage>
</organism>
<reference evidence="1" key="1">
    <citation type="submission" date="2022-03" db="EMBL/GenBank/DDBJ databases">
        <authorList>
            <person name="Martin C."/>
        </authorList>
    </citation>
    <scope>NUCLEOTIDE SEQUENCE</scope>
</reference>
<dbReference type="GO" id="GO:0004721">
    <property type="term" value="F:phosphoprotein phosphatase activity"/>
    <property type="evidence" value="ECO:0007669"/>
    <property type="project" value="InterPro"/>
</dbReference>
<evidence type="ECO:0000313" key="2">
    <source>
        <dbReference type="Proteomes" id="UP000749559"/>
    </source>
</evidence>
<dbReference type="EMBL" id="CAIIXF020000006">
    <property type="protein sequence ID" value="CAH1785413.1"/>
    <property type="molecule type" value="Genomic_DNA"/>
</dbReference>
<dbReference type="Pfam" id="PF13350">
    <property type="entry name" value="Y_phosphatase3"/>
    <property type="match status" value="2"/>
</dbReference>